<sequence>MPVRWSVHTDFNQTTTELSIDEKDNIYDFEKTYENDEDQIEALVRTEGKMEDTFMSMRI</sequence>
<dbReference type="EMBL" id="JAGKQM010000507">
    <property type="protein sequence ID" value="KAH0854247.1"/>
    <property type="molecule type" value="Genomic_DNA"/>
</dbReference>
<proteinExistence type="predicted"/>
<evidence type="ECO:0000313" key="2">
    <source>
        <dbReference type="Proteomes" id="UP000824890"/>
    </source>
</evidence>
<gene>
    <name evidence="1" type="ORF">HID58_090085</name>
</gene>
<keyword evidence="2" id="KW-1185">Reference proteome</keyword>
<name>A0ABQ7XGC3_BRANA</name>
<organism evidence="1 2">
    <name type="scientific">Brassica napus</name>
    <name type="common">Rape</name>
    <dbReference type="NCBI Taxonomy" id="3708"/>
    <lineage>
        <taxon>Eukaryota</taxon>
        <taxon>Viridiplantae</taxon>
        <taxon>Streptophyta</taxon>
        <taxon>Embryophyta</taxon>
        <taxon>Tracheophyta</taxon>
        <taxon>Spermatophyta</taxon>
        <taxon>Magnoliopsida</taxon>
        <taxon>eudicotyledons</taxon>
        <taxon>Gunneridae</taxon>
        <taxon>Pentapetalae</taxon>
        <taxon>rosids</taxon>
        <taxon>malvids</taxon>
        <taxon>Brassicales</taxon>
        <taxon>Brassicaceae</taxon>
        <taxon>Brassiceae</taxon>
        <taxon>Brassica</taxon>
    </lineage>
</organism>
<protein>
    <submittedName>
        <fullName evidence="1">Uncharacterized protein</fullName>
    </submittedName>
</protein>
<reference evidence="1 2" key="1">
    <citation type="submission" date="2021-05" db="EMBL/GenBank/DDBJ databases">
        <title>Genome Assembly of Synthetic Allotetraploid Brassica napus Reveals Homoeologous Exchanges between Subgenomes.</title>
        <authorList>
            <person name="Davis J.T."/>
        </authorList>
    </citation>
    <scope>NUCLEOTIDE SEQUENCE [LARGE SCALE GENOMIC DNA]</scope>
    <source>
        <strain evidence="2">cv. Da-Ae</strain>
        <tissue evidence="1">Seedling</tissue>
    </source>
</reference>
<evidence type="ECO:0000313" key="1">
    <source>
        <dbReference type="EMBL" id="KAH0854247.1"/>
    </source>
</evidence>
<dbReference type="Proteomes" id="UP000824890">
    <property type="component" value="Unassembled WGS sequence"/>
</dbReference>
<comment type="caution">
    <text evidence="1">The sequence shown here is derived from an EMBL/GenBank/DDBJ whole genome shotgun (WGS) entry which is preliminary data.</text>
</comment>
<feature type="non-terminal residue" evidence="1">
    <location>
        <position position="59"/>
    </location>
</feature>
<accession>A0ABQ7XGC3</accession>